<reference evidence="4 5" key="1">
    <citation type="submission" date="2020-08" db="EMBL/GenBank/DDBJ databases">
        <title>Genomic Encyclopedia of Type Strains, Phase IV (KMG-IV): sequencing the most valuable type-strain genomes for metagenomic binning, comparative biology and taxonomic classification.</title>
        <authorList>
            <person name="Goeker M."/>
        </authorList>
    </citation>
    <scope>NUCLEOTIDE SEQUENCE [LARGE SCALE GENOMIC DNA]</scope>
    <source>
        <strain evidence="4 5">DSM 12252</strain>
    </source>
</reference>
<evidence type="ECO:0000256" key="2">
    <source>
        <dbReference type="SAM" id="SignalP"/>
    </source>
</evidence>
<evidence type="ECO:0000313" key="4">
    <source>
        <dbReference type="EMBL" id="MBB5035674.1"/>
    </source>
</evidence>
<dbReference type="PANTHER" id="PTHR43751:SF1">
    <property type="entry name" value="SULFATASE ATSG-RELATED"/>
    <property type="match status" value="1"/>
</dbReference>
<feature type="region of interest" description="Disordered" evidence="1">
    <location>
        <begin position="489"/>
        <end position="508"/>
    </location>
</feature>
<evidence type="ECO:0000256" key="1">
    <source>
        <dbReference type="SAM" id="MobiDB-lite"/>
    </source>
</evidence>
<dbReference type="Gene3D" id="3.40.720.10">
    <property type="entry name" value="Alkaline Phosphatase, subunit A"/>
    <property type="match status" value="1"/>
</dbReference>
<dbReference type="AlphaFoldDB" id="A0A7W8DMP1"/>
<feature type="domain" description="Sulfatase N-terminal" evidence="3">
    <location>
        <begin position="26"/>
        <end position="312"/>
    </location>
</feature>
<protein>
    <submittedName>
        <fullName evidence="4">Arylsulfatase A-like enzyme</fullName>
    </submittedName>
</protein>
<dbReference type="SUPFAM" id="SSF53649">
    <property type="entry name" value="Alkaline phosphatase-like"/>
    <property type="match status" value="1"/>
</dbReference>
<keyword evidence="2" id="KW-0732">Signal</keyword>
<feature type="chain" id="PRO_5030684936" evidence="2">
    <location>
        <begin position="21"/>
        <end position="508"/>
    </location>
</feature>
<accession>A0A7W8DMP1</accession>
<dbReference type="InterPro" id="IPR000917">
    <property type="entry name" value="Sulfatase_N"/>
</dbReference>
<feature type="signal peptide" evidence="2">
    <location>
        <begin position="1"/>
        <end position="20"/>
    </location>
</feature>
<dbReference type="PANTHER" id="PTHR43751">
    <property type="entry name" value="SULFATASE"/>
    <property type="match status" value="1"/>
</dbReference>
<comment type="caution">
    <text evidence="4">The sequence shown here is derived from an EMBL/GenBank/DDBJ whole genome shotgun (WGS) entry which is preliminary data.</text>
</comment>
<dbReference type="Pfam" id="PF00884">
    <property type="entry name" value="Sulfatase"/>
    <property type="match status" value="1"/>
</dbReference>
<evidence type="ECO:0000313" key="5">
    <source>
        <dbReference type="Proteomes" id="UP000590740"/>
    </source>
</evidence>
<organism evidence="4 5">
    <name type="scientific">Prosthecobacter vanneervenii</name>
    <dbReference type="NCBI Taxonomy" id="48466"/>
    <lineage>
        <taxon>Bacteria</taxon>
        <taxon>Pseudomonadati</taxon>
        <taxon>Verrucomicrobiota</taxon>
        <taxon>Verrucomicrobiia</taxon>
        <taxon>Verrucomicrobiales</taxon>
        <taxon>Verrucomicrobiaceae</taxon>
        <taxon>Prosthecobacter</taxon>
    </lineage>
</organism>
<dbReference type="RefSeq" id="WP_184344705.1">
    <property type="nucleotide sequence ID" value="NZ_JACHIG010000023.1"/>
</dbReference>
<dbReference type="InterPro" id="IPR017850">
    <property type="entry name" value="Alkaline_phosphatase_core_sf"/>
</dbReference>
<keyword evidence="5" id="KW-1185">Reference proteome</keyword>
<dbReference type="EMBL" id="JACHIG010000023">
    <property type="protein sequence ID" value="MBB5035674.1"/>
    <property type="molecule type" value="Genomic_DNA"/>
</dbReference>
<dbReference type="CDD" id="cd16027">
    <property type="entry name" value="SGSH"/>
    <property type="match status" value="1"/>
</dbReference>
<dbReference type="Proteomes" id="UP000590740">
    <property type="component" value="Unassembled WGS sequence"/>
</dbReference>
<dbReference type="InterPro" id="IPR052701">
    <property type="entry name" value="GAG_Ulvan_Degrading_Sulfatases"/>
</dbReference>
<gene>
    <name evidence="4" type="ORF">HNQ65_005287</name>
</gene>
<evidence type="ECO:0000259" key="3">
    <source>
        <dbReference type="Pfam" id="PF00884"/>
    </source>
</evidence>
<name>A0A7W8DMP1_9BACT</name>
<proteinExistence type="predicted"/>
<sequence>MKFLLQVVLATLVFVSSANAAGAPRPNILFIIFDDWGWQHAGAYGCEWVKTPNFDRVAKEGVLFKNAFTSNPKCSPCRATILTGRNTWQLEEAVCHGGLFPSKFAVYPDLLERSGYSVGLTGKGWGPGEFKLDGRTRNPAGPAFDQFTQKPPTKGIATTDYPRNFEAFLTQRDKAQPFCFWMGFKEPHRGYELDSGVRMGKKLEEVKVPGYLPDNATVRGDMADYAVEVEWGDLQIGRALEVLEKSGLLEDTLVIVTSDHGMPFPRVKGQIYEDGYHLPLAMRWGKGIKPGRVVEDFINVRDLAPTYLELAGLPKHEQMSGSSLAGILRSEKSGFVEDRKIMLTGKERHDLGRPNDWGYPVRAIRTPEFFYSHNYHPERWPACNPETGYGNCDDGPTKSWIVENKGLYYDLAFNYRPEEELYDMVKDPECLKNLAKEPQYAAKKQELRAKLEAMLKDEKDPRALGNEAIFDTYKYLGNRSKKGYAEWEAKQRGVPLPEAPKGKKGADE</sequence>